<sequence>MRTSFVFATFCLAIGVTPSFALPSNDIRTEPLEKQKLSKNPLPAPKLIIKSQEKPKPSARVGDSSDDEVKPSKQRGDLSEEQKKFLPYWDPPLIRQPLNQEVDRAIETNKRQSTTDLTEPSAGKPKRG</sequence>
<gene>
    <name evidence="1" type="ORF">F5148DRAFT_1293077</name>
</gene>
<accession>A0ACC0TUE8</accession>
<evidence type="ECO:0000313" key="1">
    <source>
        <dbReference type="EMBL" id="KAI9443678.1"/>
    </source>
</evidence>
<proteinExistence type="predicted"/>
<organism evidence="1 2">
    <name type="scientific">Russula earlei</name>
    <dbReference type="NCBI Taxonomy" id="71964"/>
    <lineage>
        <taxon>Eukaryota</taxon>
        <taxon>Fungi</taxon>
        <taxon>Dikarya</taxon>
        <taxon>Basidiomycota</taxon>
        <taxon>Agaricomycotina</taxon>
        <taxon>Agaricomycetes</taxon>
        <taxon>Russulales</taxon>
        <taxon>Russulaceae</taxon>
        <taxon>Russula</taxon>
    </lineage>
</organism>
<evidence type="ECO:0000313" key="2">
    <source>
        <dbReference type="Proteomes" id="UP001207468"/>
    </source>
</evidence>
<dbReference type="Proteomes" id="UP001207468">
    <property type="component" value="Unassembled WGS sequence"/>
</dbReference>
<protein>
    <submittedName>
        <fullName evidence="1">Uncharacterized protein</fullName>
    </submittedName>
</protein>
<name>A0ACC0TUE8_9AGAM</name>
<reference evidence="1" key="1">
    <citation type="submission" date="2021-03" db="EMBL/GenBank/DDBJ databases">
        <title>Evolutionary priming and transition to the ectomycorrhizal habit in an iconic lineage of mushroom-forming fungi: is preadaptation a requirement?</title>
        <authorList>
            <consortium name="DOE Joint Genome Institute"/>
            <person name="Looney B.P."/>
            <person name="Miyauchi S."/>
            <person name="Morin E."/>
            <person name="Drula E."/>
            <person name="Courty P.E."/>
            <person name="Chicoki N."/>
            <person name="Fauchery L."/>
            <person name="Kohler A."/>
            <person name="Kuo A."/>
            <person name="LaButti K."/>
            <person name="Pangilinan J."/>
            <person name="Lipzen A."/>
            <person name="Riley R."/>
            <person name="Andreopoulos W."/>
            <person name="He G."/>
            <person name="Johnson J."/>
            <person name="Barry K.W."/>
            <person name="Grigoriev I.V."/>
            <person name="Nagy L."/>
            <person name="Hibbett D."/>
            <person name="Henrissat B."/>
            <person name="Matheny P.B."/>
            <person name="Labbe J."/>
            <person name="Martin A.F."/>
        </authorList>
    </citation>
    <scope>NUCLEOTIDE SEQUENCE</scope>
    <source>
        <strain evidence="1">BPL698</strain>
    </source>
</reference>
<comment type="caution">
    <text evidence="1">The sequence shown here is derived from an EMBL/GenBank/DDBJ whole genome shotgun (WGS) entry which is preliminary data.</text>
</comment>
<keyword evidence="2" id="KW-1185">Reference proteome</keyword>
<dbReference type="EMBL" id="JAGFNK010000693">
    <property type="protein sequence ID" value="KAI9443678.1"/>
    <property type="molecule type" value="Genomic_DNA"/>
</dbReference>